<sequence length="117" mass="12690">MTSGNTFTGPPGSVDVRLEEDPPLVLVTLAGEVDTDLGPEFERCVDEALAARRPVVVDATDVTFMDSTGLGFLARLASRSGERRITVRGAPEHVRHLVHRARLEEMIDLQTRPGTPA</sequence>
<evidence type="ECO:0000259" key="1">
    <source>
        <dbReference type="PROSITE" id="PS50801"/>
    </source>
</evidence>
<dbReference type="SUPFAM" id="SSF52091">
    <property type="entry name" value="SpoIIaa-like"/>
    <property type="match status" value="1"/>
</dbReference>
<name>A0ABV4HZA9_9ACTN</name>
<comment type="caution">
    <text evidence="2">The sequence shown here is derived from an EMBL/GenBank/DDBJ whole genome shotgun (WGS) entry which is preliminary data.</text>
</comment>
<feature type="domain" description="STAS" evidence="1">
    <location>
        <begin position="14"/>
        <end position="117"/>
    </location>
</feature>
<dbReference type="Proteomes" id="UP001566476">
    <property type="component" value="Unassembled WGS sequence"/>
</dbReference>
<dbReference type="Gene3D" id="3.30.750.24">
    <property type="entry name" value="STAS domain"/>
    <property type="match status" value="1"/>
</dbReference>
<dbReference type="InterPro" id="IPR036513">
    <property type="entry name" value="STAS_dom_sf"/>
</dbReference>
<dbReference type="PROSITE" id="PS50801">
    <property type="entry name" value="STAS"/>
    <property type="match status" value="1"/>
</dbReference>
<organism evidence="2 3">
    <name type="scientific">Kineococcus mangrovi</name>
    <dbReference type="NCBI Taxonomy" id="1660183"/>
    <lineage>
        <taxon>Bacteria</taxon>
        <taxon>Bacillati</taxon>
        <taxon>Actinomycetota</taxon>
        <taxon>Actinomycetes</taxon>
        <taxon>Kineosporiales</taxon>
        <taxon>Kineosporiaceae</taxon>
        <taxon>Kineococcus</taxon>
    </lineage>
</organism>
<dbReference type="InterPro" id="IPR058548">
    <property type="entry name" value="MlaB-like_STAS"/>
</dbReference>
<dbReference type="Pfam" id="PF13466">
    <property type="entry name" value="STAS_2"/>
    <property type="match status" value="1"/>
</dbReference>
<accession>A0ABV4HZA9</accession>
<proteinExistence type="predicted"/>
<reference evidence="2 3" key="1">
    <citation type="submission" date="2024-07" db="EMBL/GenBank/DDBJ databases">
        <authorList>
            <person name="Thanompreechachai J."/>
            <person name="Duangmal K."/>
        </authorList>
    </citation>
    <scope>NUCLEOTIDE SEQUENCE [LARGE SCALE GENOMIC DNA]</scope>
    <source>
        <strain evidence="2 3">TBRC 1896</strain>
    </source>
</reference>
<gene>
    <name evidence="2" type="ORF">AB2L28_05825</name>
</gene>
<dbReference type="InterPro" id="IPR002645">
    <property type="entry name" value="STAS_dom"/>
</dbReference>
<dbReference type="EMBL" id="JBGGTQ010000002">
    <property type="protein sequence ID" value="MEZ0491753.1"/>
    <property type="molecule type" value="Genomic_DNA"/>
</dbReference>
<dbReference type="CDD" id="cd07043">
    <property type="entry name" value="STAS_anti-anti-sigma_factors"/>
    <property type="match status" value="1"/>
</dbReference>
<evidence type="ECO:0000313" key="3">
    <source>
        <dbReference type="Proteomes" id="UP001566476"/>
    </source>
</evidence>
<evidence type="ECO:0000313" key="2">
    <source>
        <dbReference type="EMBL" id="MEZ0491753.1"/>
    </source>
</evidence>
<protein>
    <submittedName>
        <fullName evidence="2">STAS domain-containing protein</fullName>
    </submittedName>
</protein>
<keyword evidence="3" id="KW-1185">Reference proteome</keyword>
<dbReference type="RefSeq" id="WP_370717781.1">
    <property type="nucleotide sequence ID" value="NZ_JBGGTQ010000002.1"/>
</dbReference>